<accession>A0A6C0LKG1</accession>
<dbReference type="AlphaFoldDB" id="A0A6C0LKG1"/>
<organism evidence="1">
    <name type="scientific">viral metagenome</name>
    <dbReference type="NCBI Taxonomy" id="1070528"/>
    <lineage>
        <taxon>unclassified sequences</taxon>
        <taxon>metagenomes</taxon>
        <taxon>organismal metagenomes</taxon>
    </lineage>
</organism>
<evidence type="ECO:0000313" key="1">
    <source>
        <dbReference type="EMBL" id="QHU30850.1"/>
    </source>
</evidence>
<proteinExistence type="predicted"/>
<dbReference type="EMBL" id="MN740520">
    <property type="protein sequence ID" value="QHU30850.1"/>
    <property type="molecule type" value="Genomic_DNA"/>
</dbReference>
<reference evidence="1" key="1">
    <citation type="journal article" date="2020" name="Nature">
        <title>Giant virus diversity and host interactions through global metagenomics.</title>
        <authorList>
            <person name="Schulz F."/>
            <person name="Roux S."/>
            <person name="Paez-Espino D."/>
            <person name="Jungbluth S."/>
            <person name="Walsh D.A."/>
            <person name="Denef V.J."/>
            <person name="McMahon K.D."/>
            <person name="Konstantinidis K.T."/>
            <person name="Eloe-Fadrosh E.A."/>
            <person name="Kyrpides N.C."/>
            <person name="Woyke T."/>
        </authorList>
    </citation>
    <scope>NUCLEOTIDE SEQUENCE</scope>
    <source>
        <strain evidence="1">GVMAG-M-3300027892-73</strain>
    </source>
</reference>
<protein>
    <submittedName>
        <fullName evidence="1">Uncharacterized protein</fullName>
    </submittedName>
</protein>
<sequence>MLKQSKFIDDKLPCNTKRQVCKNNSAFELSNEKTIKENLFDPSQSSPPNDFLKSLLNRLNK</sequence>
<name>A0A6C0LKG1_9ZZZZ</name>